<organism evidence="2 3">
    <name type="scientific">Lithospermum erythrorhizon</name>
    <name type="common">Purple gromwell</name>
    <name type="synonym">Lithospermum officinale var. erythrorhizon</name>
    <dbReference type="NCBI Taxonomy" id="34254"/>
    <lineage>
        <taxon>Eukaryota</taxon>
        <taxon>Viridiplantae</taxon>
        <taxon>Streptophyta</taxon>
        <taxon>Embryophyta</taxon>
        <taxon>Tracheophyta</taxon>
        <taxon>Spermatophyta</taxon>
        <taxon>Magnoliopsida</taxon>
        <taxon>eudicotyledons</taxon>
        <taxon>Gunneridae</taxon>
        <taxon>Pentapetalae</taxon>
        <taxon>asterids</taxon>
        <taxon>lamiids</taxon>
        <taxon>Boraginales</taxon>
        <taxon>Boraginaceae</taxon>
        <taxon>Boraginoideae</taxon>
        <taxon>Lithospermeae</taxon>
        <taxon>Lithospermum</taxon>
    </lineage>
</organism>
<dbReference type="InterPro" id="IPR005162">
    <property type="entry name" value="Retrotrans_gag_dom"/>
</dbReference>
<dbReference type="Pfam" id="PF03732">
    <property type="entry name" value="Retrotrans_gag"/>
    <property type="match status" value="1"/>
</dbReference>
<dbReference type="AlphaFoldDB" id="A0AAV3QVU4"/>
<gene>
    <name evidence="2" type="ORF">LIER_21399</name>
</gene>
<protein>
    <recommendedName>
        <fullName evidence="1">Retrotransposon gag domain-containing protein</fullName>
    </recommendedName>
</protein>
<proteinExistence type="predicted"/>
<feature type="domain" description="Retrotransposon gag" evidence="1">
    <location>
        <begin position="114"/>
        <end position="202"/>
    </location>
</feature>
<evidence type="ECO:0000313" key="3">
    <source>
        <dbReference type="Proteomes" id="UP001454036"/>
    </source>
</evidence>
<dbReference type="EMBL" id="BAABME010005636">
    <property type="protein sequence ID" value="GAA0166182.1"/>
    <property type="molecule type" value="Genomic_DNA"/>
</dbReference>
<accession>A0AAV3QVU4</accession>
<comment type="caution">
    <text evidence="2">The sequence shown here is derived from an EMBL/GenBank/DDBJ whole genome shotgun (WGS) entry which is preliminary data.</text>
</comment>
<sequence>MGNCCGVSSTADPRRKALPIDSDFLFPSSIPNWPPDHQPPIQPPPDILHDLTAAIQALSARDEEDNSRSFQFPRQPRAKIDFPRFEGGDSRGWILKAEKYFRYFQIPNEMKVEMTAMYLEGEALDLYSWINGEEEILLWEDLFKAFQENYGPPEFQNPDEFLCTIKQTGMVTEYRQEYARCVARVRDWPDQCLLGVFLTSLKDELKTEVRIHKPHSVFKAASLALEF</sequence>
<keyword evidence="3" id="KW-1185">Reference proteome</keyword>
<evidence type="ECO:0000259" key="1">
    <source>
        <dbReference type="Pfam" id="PF03732"/>
    </source>
</evidence>
<reference evidence="2 3" key="1">
    <citation type="submission" date="2024-01" db="EMBL/GenBank/DDBJ databases">
        <title>The complete chloroplast genome sequence of Lithospermum erythrorhizon: insights into the phylogenetic relationship among Boraginaceae species and the maternal lineages of purple gromwells.</title>
        <authorList>
            <person name="Okada T."/>
            <person name="Watanabe K."/>
        </authorList>
    </citation>
    <scope>NUCLEOTIDE SEQUENCE [LARGE SCALE GENOMIC DNA]</scope>
</reference>
<name>A0AAV3QVU4_LITER</name>
<evidence type="ECO:0000313" key="2">
    <source>
        <dbReference type="EMBL" id="GAA0166182.1"/>
    </source>
</evidence>
<dbReference type="Proteomes" id="UP001454036">
    <property type="component" value="Unassembled WGS sequence"/>
</dbReference>